<evidence type="ECO:0000256" key="3">
    <source>
        <dbReference type="ARBA" id="ARBA00023125"/>
    </source>
</evidence>
<dbReference type="InterPro" id="IPR001356">
    <property type="entry name" value="HD"/>
</dbReference>
<evidence type="ECO:0000256" key="8">
    <source>
        <dbReference type="RuleBase" id="RU510713"/>
    </source>
</evidence>
<dbReference type="InterPro" id="IPR009057">
    <property type="entry name" value="Homeodomain-like_sf"/>
</dbReference>
<dbReference type="PROSITE" id="PS00033">
    <property type="entry name" value="ENGRAILED"/>
    <property type="match status" value="1"/>
</dbReference>
<dbReference type="InterPro" id="IPR017970">
    <property type="entry name" value="Homeobox_CS"/>
</dbReference>
<reference evidence="11" key="1">
    <citation type="journal article" date="2006" name="Dev. Biol.">
        <title>Expression of 'segmentation' genes during larval and juvenile development in the polychaetes Capitella sp. I and H. elegans.</title>
        <authorList>
            <person name="Seaver E.C."/>
            <person name="Kaneshige L.M."/>
        </authorList>
    </citation>
    <scope>NUCLEOTIDE SEQUENCE</scope>
</reference>
<dbReference type="Pfam" id="PF00046">
    <property type="entry name" value="Homeodomain"/>
    <property type="match status" value="1"/>
</dbReference>
<dbReference type="Pfam" id="PF10525">
    <property type="entry name" value="Engrail_1_C_sig"/>
    <property type="match status" value="1"/>
</dbReference>
<dbReference type="GO" id="GO:0030182">
    <property type="term" value="P:neuron differentiation"/>
    <property type="evidence" value="ECO:0007669"/>
    <property type="project" value="TreeGrafter"/>
</dbReference>
<dbReference type="InterPro" id="IPR019737">
    <property type="entry name" value="Homeobox-engrailed_CS"/>
</dbReference>
<feature type="DNA-binding region" description="Homeobox" evidence="6">
    <location>
        <begin position="215"/>
        <end position="274"/>
    </location>
</feature>
<dbReference type="PROSITE" id="PS00027">
    <property type="entry name" value="HOMEOBOX_1"/>
    <property type="match status" value="1"/>
</dbReference>
<evidence type="ECO:0000256" key="4">
    <source>
        <dbReference type="ARBA" id="ARBA00023155"/>
    </source>
</evidence>
<dbReference type="Gene3D" id="1.10.10.60">
    <property type="entry name" value="Homeodomain-like"/>
    <property type="match status" value="1"/>
</dbReference>
<dbReference type="InterPro" id="IPR019549">
    <property type="entry name" value="Homeobox-engrailed_C-terminal"/>
</dbReference>
<dbReference type="EMBL" id="AY580012">
    <property type="protein sequence ID" value="AAT67995.1"/>
    <property type="molecule type" value="mRNA"/>
</dbReference>
<keyword evidence="3 6" id="KW-0238">DNA-binding</keyword>
<dbReference type="CDD" id="cd00086">
    <property type="entry name" value="homeodomain"/>
    <property type="match status" value="1"/>
</dbReference>
<feature type="compositionally biased region" description="Low complexity" evidence="9">
    <location>
        <begin position="194"/>
        <end position="212"/>
    </location>
</feature>
<keyword evidence="2" id="KW-0217">Developmental protein</keyword>
<gene>
    <name evidence="11" type="primary">en</name>
</gene>
<evidence type="ECO:0000256" key="2">
    <source>
        <dbReference type="ARBA" id="ARBA00022473"/>
    </source>
</evidence>
<dbReference type="GO" id="GO:0000981">
    <property type="term" value="F:DNA-binding transcription factor activity, RNA polymerase II-specific"/>
    <property type="evidence" value="ECO:0007669"/>
    <property type="project" value="InterPro"/>
</dbReference>
<feature type="domain" description="Homeobox" evidence="10">
    <location>
        <begin position="213"/>
        <end position="273"/>
    </location>
</feature>
<feature type="compositionally biased region" description="Basic and acidic residues" evidence="9">
    <location>
        <begin position="153"/>
        <end position="162"/>
    </location>
</feature>
<dbReference type="InterPro" id="IPR000747">
    <property type="entry name" value="HD_engrailed"/>
</dbReference>
<evidence type="ECO:0000256" key="6">
    <source>
        <dbReference type="PROSITE-ProRule" id="PRU00108"/>
    </source>
</evidence>
<evidence type="ECO:0000256" key="1">
    <source>
        <dbReference type="ARBA" id="ARBA00004123"/>
    </source>
</evidence>
<dbReference type="AlphaFoldDB" id="Q4JEV6"/>
<dbReference type="GO" id="GO:0005634">
    <property type="term" value="C:nucleus"/>
    <property type="evidence" value="ECO:0007669"/>
    <property type="project" value="UniProtKB-SubCell"/>
</dbReference>
<feature type="region of interest" description="Disordered" evidence="9">
    <location>
        <begin position="176"/>
        <end position="220"/>
    </location>
</feature>
<dbReference type="InterPro" id="IPR020479">
    <property type="entry name" value="HD_metazoa"/>
</dbReference>
<organism evidence="11">
    <name type="scientific">Hydroides elegans</name>
    <name type="common">Polychaete tubeworm</name>
    <dbReference type="NCBI Taxonomy" id="216498"/>
    <lineage>
        <taxon>Eukaryota</taxon>
        <taxon>Metazoa</taxon>
        <taxon>Spiralia</taxon>
        <taxon>Lophotrochozoa</taxon>
        <taxon>Annelida</taxon>
        <taxon>Polychaeta</taxon>
        <taxon>Sedentaria</taxon>
        <taxon>Canalipalpata</taxon>
        <taxon>Sabellida</taxon>
        <taxon>Serpulidae</taxon>
        <taxon>Hydroides</taxon>
    </lineage>
</organism>
<dbReference type="SMART" id="SM00389">
    <property type="entry name" value="HOX"/>
    <property type="match status" value="1"/>
</dbReference>
<proteinExistence type="evidence at transcript level"/>
<dbReference type="PRINTS" id="PR00026">
    <property type="entry name" value="ENGRAILED"/>
</dbReference>
<dbReference type="PANTHER" id="PTHR24341">
    <property type="entry name" value="HOMEOBOX PROTEIN ENGRAILED"/>
    <property type="match status" value="1"/>
</dbReference>
<comment type="subcellular location">
    <subcellularLocation>
        <location evidence="1 6 7">Nucleus</location>
    </subcellularLocation>
</comment>
<sequence length="300" mass="33764">QKMISSFPVVPIARKMVNTSQKMKLAAVPEYENIKAQNIKYIQADRGHFKTSPESDKTSFHPHSFLSERNINETLEFNNNVAPKANDGKALERLLTKQNSISQPKDNNVQKSNNIDAKSFHNNQTSTDLHSPSPSVQKNNTQNQSRTGLSSETGKDQPKDDKKEIWPAWVYCTRYSDRPSSGPRSRKVKRKVETSPSSQTPTSISSSASSVSGGEKRPRIAFTNEQLSRLKREFDANRYLTEERRAKLAQELDLTDAQVKIWFQNKRAKLKKTSGVRNPLALSLMAQGLYNHATVSDGES</sequence>
<dbReference type="InterPro" id="IPR050720">
    <property type="entry name" value="Engrailed_Homeobox_TFs"/>
</dbReference>
<feature type="compositionally biased region" description="Polar residues" evidence="9">
    <location>
        <begin position="118"/>
        <end position="152"/>
    </location>
</feature>
<dbReference type="PRINTS" id="PR00024">
    <property type="entry name" value="HOMEOBOX"/>
</dbReference>
<feature type="region of interest" description="Disordered" evidence="9">
    <location>
        <begin position="118"/>
        <end position="162"/>
    </location>
</feature>
<accession>Q4JEV6</accession>
<keyword evidence="4 6" id="KW-0371">Homeobox</keyword>
<dbReference type="PROSITE" id="PS50071">
    <property type="entry name" value="HOMEOBOX_2"/>
    <property type="match status" value="1"/>
</dbReference>
<evidence type="ECO:0000259" key="10">
    <source>
        <dbReference type="PROSITE" id="PS50071"/>
    </source>
</evidence>
<evidence type="ECO:0000256" key="5">
    <source>
        <dbReference type="ARBA" id="ARBA00023242"/>
    </source>
</evidence>
<evidence type="ECO:0000256" key="9">
    <source>
        <dbReference type="SAM" id="MobiDB-lite"/>
    </source>
</evidence>
<dbReference type="SUPFAM" id="SSF46689">
    <property type="entry name" value="Homeodomain-like"/>
    <property type="match status" value="1"/>
</dbReference>
<keyword evidence="5 6" id="KW-0539">Nucleus</keyword>
<dbReference type="PANTHER" id="PTHR24341:SF6">
    <property type="entry name" value="HOMEOBOX PROTEIN INVECTED"/>
    <property type="match status" value="1"/>
</dbReference>
<protein>
    <recommendedName>
        <fullName evidence="8">Homeobox protein engrailed-like</fullName>
    </recommendedName>
</protein>
<dbReference type="GO" id="GO:0000978">
    <property type="term" value="F:RNA polymerase II cis-regulatory region sequence-specific DNA binding"/>
    <property type="evidence" value="ECO:0007669"/>
    <property type="project" value="TreeGrafter"/>
</dbReference>
<evidence type="ECO:0000256" key="7">
    <source>
        <dbReference type="RuleBase" id="RU000682"/>
    </source>
</evidence>
<comment type="similarity">
    <text evidence="8">Belongs to the Engrailed homeobox family.</text>
</comment>
<name>Q4JEV6_HYDEL</name>
<evidence type="ECO:0000313" key="11">
    <source>
        <dbReference type="EMBL" id="AAT67995.1"/>
    </source>
</evidence>
<feature type="non-terminal residue" evidence="11">
    <location>
        <position position="1"/>
    </location>
</feature>